<keyword evidence="1" id="KW-0472">Membrane</keyword>
<sequence>MGKLWMFFALAVIYIIRIVLGFLSGVYLLDGTTALDTEKIDNNMFNELYEHEERHRSFFVNIKVNEPRLDNLQKRIISKCGFYRRFNNEKSRSDGQVFGLLWKKN</sequence>
<keyword evidence="1" id="KW-1133">Transmembrane helix</keyword>
<keyword evidence="3" id="KW-1185">Reference proteome</keyword>
<reference evidence="2 3" key="1">
    <citation type="submission" date="2024-06" db="EMBL/GenBank/DDBJ databases">
        <title>Lysinibacillus zambalefons sp. nov., a Novel Firmicute Isolated from the Poon Bato Zambales Hyperalkaline Spring.</title>
        <authorList>
            <person name="Aja J.A."/>
            <person name="Lazaro J.E.H."/>
            <person name="Llorin L.D."/>
            <person name="Lim K.R."/>
            <person name="Teodosio J."/>
            <person name="Dalisay D.S."/>
        </authorList>
    </citation>
    <scope>NUCLEOTIDE SEQUENCE [LARGE SCALE GENOMIC DNA]</scope>
    <source>
        <strain evidence="2 3">M3</strain>
    </source>
</reference>
<comment type="caution">
    <text evidence="2">The sequence shown here is derived from an EMBL/GenBank/DDBJ whole genome shotgun (WGS) entry which is preliminary data.</text>
</comment>
<name>A0ABV1MSW5_9BACI</name>
<dbReference type="Proteomes" id="UP001478862">
    <property type="component" value="Unassembled WGS sequence"/>
</dbReference>
<dbReference type="EMBL" id="JBEGDG010000009">
    <property type="protein sequence ID" value="MEQ6355598.1"/>
    <property type="molecule type" value="Genomic_DNA"/>
</dbReference>
<feature type="transmembrane region" description="Helical" evidence="1">
    <location>
        <begin position="6"/>
        <end position="29"/>
    </location>
</feature>
<protein>
    <submittedName>
        <fullName evidence="2">Uncharacterized protein</fullName>
    </submittedName>
</protein>
<gene>
    <name evidence="2" type="ORF">ABNX05_13295</name>
</gene>
<evidence type="ECO:0000313" key="3">
    <source>
        <dbReference type="Proteomes" id="UP001478862"/>
    </source>
</evidence>
<keyword evidence="1" id="KW-0812">Transmembrane</keyword>
<proteinExistence type="predicted"/>
<accession>A0ABV1MSW5</accession>
<organism evidence="2 3">
    <name type="scientific">Lysinibacillus zambalensis</name>
    <dbReference type="NCBI Taxonomy" id="3160866"/>
    <lineage>
        <taxon>Bacteria</taxon>
        <taxon>Bacillati</taxon>
        <taxon>Bacillota</taxon>
        <taxon>Bacilli</taxon>
        <taxon>Bacillales</taxon>
        <taxon>Bacillaceae</taxon>
        <taxon>Lysinibacillus</taxon>
    </lineage>
</organism>
<dbReference type="RefSeq" id="WP_349660185.1">
    <property type="nucleotide sequence ID" value="NZ_JBEGDG010000009.1"/>
</dbReference>
<evidence type="ECO:0000313" key="2">
    <source>
        <dbReference type="EMBL" id="MEQ6355598.1"/>
    </source>
</evidence>
<evidence type="ECO:0000256" key="1">
    <source>
        <dbReference type="SAM" id="Phobius"/>
    </source>
</evidence>